<name>A0ABY2J277_9MICO</name>
<dbReference type="EMBL" id="SOGQ01000048">
    <property type="protein sequence ID" value="TFC98960.1"/>
    <property type="molecule type" value="Genomic_DNA"/>
</dbReference>
<sequence>MISLRPRRSPSGNTRLSFFGLTVTATLTALLVSVSVTGAASAYYTTPGTGSGSSALGTLLPPTDLLVPATSAGTVSLSWTASVGTPAPTGYYATRIETGTGTTAPACGSGPTSTVVTASCTDLDILTGDYTYTVTAVYNGWTAASAASGGVTVSNPTQLAFQAQPPSATSGTAFTGQPSVAILNAEGRTVPTSTEPVTLTITDSPAGATLECVQNPVAAVAGIATFTGCRIDKAGSYTLTATANRLAAATSSSFTIEAGAADQLSFTSQPSDATGGIAFGTQPVVTVQDAFGNTVTTSTASVTATATGPSLTCSPASNTALASAGIAAFTGCAIARAGTYTLTATAGLLTTTSEPVTVVVGAPATLAFTTQPLTPSTAGAALSATVAVQDAGGNTVTDSTNLVTLGVTNGSTTCGSSTPTAGAASFTGCTLDTAGTYTLSATSAGLAPAQSAIITITAGAATALIFSTKPASATGGLEFGTQPVITVQDAFGNTVTGSTATVTLGVTGSPATGVLIFTATSVVAVAGVATFGHCKIDRANAANSSYTLAATSPGLISVSSNITVAVGVPAKLIVSQVPATLKKGSPFSPLVLIHNAGGNTVISSATVVLSSATSSNPPGSLTCPAVGGKTQSAVAGVATFSNCEIDKAGTYSVTATGLGFSATATVVITNNN</sequence>
<dbReference type="SUPFAM" id="SSF49265">
    <property type="entry name" value="Fibronectin type III"/>
    <property type="match status" value="1"/>
</dbReference>
<keyword evidence="5" id="KW-1185">Reference proteome</keyword>
<keyword evidence="1" id="KW-0378">Hydrolase</keyword>
<comment type="caution">
    <text evidence="4">The sequence shown here is derived from an EMBL/GenBank/DDBJ whole genome shotgun (WGS) entry which is preliminary data.</text>
</comment>
<evidence type="ECO:0000313" key="4">
    <source>
        <dbReference type="EMBL" id="TFC98960.1"/>
    </source>
</evidence>
<dbReference type="InterPro" id="IPR036116">
    <property type="entry name" value="FN3_sf"/>
</dbReference>
<gene>
    <name evidence="4" type="ORF">E3T28_09365</name>
</gene>
<keyword evidence="2" id="KW-0119">Carbohydrate metabolism</keyword>
<dbReference type="PROSITE" id="PS50853">
    <property type="entry name" value="FN3"/>
    <property type="match status" value="1"/>
</dbReference>
<keyword evidence="1" id="KW-0326">Glycosidase</keyword>
<evidence type="ECO:0000259" key="3">
    <source>
        <dbReference type="PROSITE" id="PS50853"/>
    </source>
</evidence>
<accession>A0ABY2J277</accession>
<evidence type="ECO:0000256" key="2">
    <source>
        <dbReference type="ARBA" id="ARBA00023326"/>
    </source>
</evidence>
<protein>
    <recommendedName>
        <fullName evidence="3">Fibronectin type-III domain-containing protein</fullName>
    </recommendedName>
</protein>
<reference evidence="4 5" key="1">
    <citation type="submission" date="2019-03" db="EMBL/GenBank/DDBJ databases">
        <title>Genomics of glacier-inhabiting Cryobacterium strains.</title>
        <authorList>
            <person name="Liu Q."/>
            <person name="Xin Y.-H."/>
        </authorList>
    </citation>
    <scope>NUCLEOTIDE SEQUENCE [LARGE SCALE GENOMIC DNA]</scope>
    <source>
        <strain evidence="4 5">TMT1-23-1</strain>
    </source>
</reference>
<keyword evidence="2" id="KW-0624">Polysaccharide degradation</keyword>
<evidence type="ECO:0000313" key="5">
    <source>
        <dbReference type="Proteomes" id="UP000297853"/>
    </source>
</evidence>
<organism evidence="4 5">
    <name type="scientific">Cryobacterium sinapicolor</name>
    <dbReference type="NCBI Taxonomy" id="1259236"/>
    <lineage>
        <taxon>Bacteria</taxon>
        <taxon>Bacillati</taxon>
        <taxon>Actinomycetota</taxon>
        <taxon>Actinomycetes</taxon>
        <taxon>Micrococcales</taxon>
        <taxon>Microbacteriaceae</taxon>
        <taxon>Cryobacterium</taxon>
    </lineage>
</organism>
<feature type="domain" description="Fibronectin type-III" evidence="3">
    <location>
        <begin position="61"/>
        <end position="160"/>
    </location>
</feature>
<dbReference type="InterPro" id="IPR003961">
    <property type="entry name" value="FN3_dom"/>
</dbReference>
<dbReference type="Proteomes" id="UP000297853">
    <property type="component" value="Unassembled WGS sequence"/>
</dbReference>
<proteinExistence type="predicted"/>
<evidence type="ECO:0000256" key="1">
    <source>
        <dbReference type="ARBA" id="ARBA00023295"/>
    </source>
</evidence>
<dbReference type="RefSeq" id="WP_134430122.1">
    <property type="nucleotide sequence ID" value="NZ_SOGQ01000048.1"/>
</dbReference>